<dbReference type="InterPro" id="IPR010998">
    <property type="entry name" value="Integrase_recombinase_N"/>
</dbReference>
<keyword evidence="4" id="KW-0233">DNA recombination</keyword>
<feature type="domain" description="Core-binding (CB)" evidence="7">
    <location>
        <begin position="4"/>
        <end position="87"/>
    </location>
</feature>
<evidence type="ECO:0000313" key="8">
    <source>
        <dbReference type="EMBL" id="MCM2679497.1"/>
    </source>
</evidence>
<dbReference type="SUPFAM" id="SSF56349">
    <property type="entry name" value="DNA breaking-rejoining enzymes"/>
    <property type="match status" value="1"/>
</dbReference>
<evidence type="ECO:0000256" key="3">
    <source>
        <dbReference type="ARBA" id="ARBA00023125"/>
    </source>
</evidence>
<comment type="similarity">
    <text evidence="1">Belongs to the 'phage' integrase family.</text>
</comment>
<dbReference type="PROSITE" id="PS51900">
    <property type="entry name" value="CB"/>
    <property type="match status" value="1"/>
</dbReference>
<organism evidence="8 9">
    <name type="scientific">Echinimonas agarilytica</name>
    <dbReference type="NCBI Taxonomy" id="1215918"/>
    <lineage>
        <taxon>Bacteria</taxon>
        <taxon>Pseudomonadati</taxon>
        <taxon>Pseudomonadota</taxon>
        <taxon>Gammaproteobacteria</taxon>
        <taxon>Alteromonadales</taxon>
        <taxon>Echinimonadaceae</taxon>
        <taxon>Echinimonas</taxon>
    </lineage>
</organism>
<feature type="domain" description="Tyr recombinase" evidence="6">
    <location>
        <begin position="104"/>
        <end position="317"/>
    </location>
</feature>
<dbReference type="EMBL" id="JAMQGP010000002">
    <property type="protein sequence ID" value="MCM2679497.1"/>
    <property type="molecule type" value="Genomic_DNA"/>
</dbReference>
<dbReference type="Pfam" id="PF13495">
    <property type="entry name" value="Phage_int_SAM_4"/>
    <property type="match status" value="1"/>
</dbReference>
<dbReference type="PANTHER" id="PTHR30349">
    <property type="entry name" value="PHAGE INTEGRASE-RELATED"/>
    <property type="match status" value="1"/>
</dbReference>
<evidence type="ECO:0000259" key="6">
    <source>
        <dbReference type="PROSITE" id="PS51898"/>
    </source>
</evidence>
<dbReference type="InterPro" id="IPR011010">
    <property type="entry name" value="DNA_brk_join_enz"/>
</dbReference>
<proteinExistence type="inferred from homology"/>
<dbReference type="InterPro" id="IPR013762">
    <property type="entry name" value="Integrase-like_cat_sf"/>
</dbReference>
<comment type="caution">
    <text evidence="8">The sequence shown here is derived from an EMBL/GenBank/DDBJ whole genome shotgun (WGS) entry which is preliminary data.</text>
</comment>
<dbReference type="InterPro" id="IPR011946">
    <property type="entry name" value="Integrase_integron-type"/>
</dbReference>
<evidence type="ECO:0000313" key="9">
    <source>
        <dbReference type="Proteomes" id="UP001165393"/>
    </source>
</evidence>
<name>A0AA41W5W5_9GAMM</name>
<dbReference type="GO" id="GO:0015074">
    <property type="term" value="P:DNA integration"/>
    <property type="evidence" value="ECO:0007669"/>
    <property type="project" value="UniProtKB-KW"/>
</dbReference>
<dbReference type="PANTHER" id="PTHR30349:SF64">
    <property type="entry name" value="PROPHAGE INTEGRASE INTD-RELATED"/>
    <property type="match status" value="1"/>
</dbReference>
<dbReference type="InterPro" id="IPR044068">
    <property type="entry name" value="CB"/>
</dbReference>
<dbReference type="RefSeq" id="WP_251260877.1">
    <property type="nucleotide sequence ID" value="NZ_JAMQGP010000002.1"/>
</dbReference>
<evidence type="ECO:0000256" key="5">
    <source>
        <dbReference type="PROSITE-ProRule" id="PRU01248"/>
    </source>
</evidence>
<sequence>METRRSESLQAAFQKAIKVRHYAFKTEKTYWHWIRQYLFFHGMGHPKEHNETHVETFLSDLAVKKHVSPATQSIAFNAVCFLFRHVLNRPLENVNATRAAPKRKLPIVLTRDEIASVINRLNNKFKLMVGLMYGSGLRVAECHRLRIGDINFNLKTITVRNGKGNKDRVTLMPTNLVDAIRQQVDATILLHRADLDAGFGQVSLPYQLARKYKGADRSQQYQYLFPSSHLAVDPRDGVFKRHHLHEKGLQRGVKKAIRAAGVNDLASCHTFRHSFATHLLESGTDLRTIQELLGHNDIKTTQIYTHVLGQHQSGVKSPFDMMF</sequence>
<gene>
    <name evidence="8" type="ORF">NAF29_07410</name>
</gene>
<dbReference type="Gene3D" id="1.10.150.130">
    <property type="match status" value="1"/>
</dbReference>
<dbReference type="AlphaFoldDB" id="A0AA41W5W5"/>
<dbReference type="NCBIfam" id="TIGR02249">
    <property type="entry name" value="integrase_gron"/>
    <property type="match status" value="1"/>
</dbReference>
<evidence type="ECO:0000259" key="7">
    <source>
        <dbReference type="PROSITE" id="PS51900"/>
    </source>
</evidence>
<dbReference type="Pfam" id="PF00589">
    <property type="entry name" value="Phage_integrase"/>
    <property type="match status" value="1"/>
</dbReference>
<keyword evidence="9" id="KW-1185">Reference proteome</keyword>
<dbReference type="Proteomes" id="UP001165393">
    <property type="component" value="Unassembled WGS sequence"/>
</dbReference>
<dbReference type="GO" id="GO:0006310">
    <property type="term" value="P:DNA recombination"/>
    <property type="evidence" value="ECO:0007669"/>
    <property type="project" value="UniProtKB-KW"/>
</dbReference>
<dbReference type="PROSITE" id="PS51898">
    <property type="entry name" value="TYR_RECOMBINASE"/>
    <property type="match status" value="1"/>
</dbReference>
<evidence type="ECO:0000256" key="4">
    <source>
        <dbReference type="ARBA" id="ARBA00023172"/>
    </source>
</evidence>
<evidence type="ECO:0000256" key="2">
    <source>
        <dbReference type="ARBA" id="ARBA00022908"/>
    </source>
</evidence>
<dbReference type="GO" id="GO:0003677">
    <property type="term" value="F:DNA binding"/>
    <property type="evidence" value="ECO:0007669"/>
    <property type="project" value="UniProtKB-UniRule"/>
</dbReference>
<dbReference type="InterPro" id="IPR002104">
    <property type="entry name" value="Integrase_catalytic"/>
</dbReference>
<dbReference type="Gene3D" id="1.10.443.10">
    <property type="entry name" value="Intergrase catalytic core"/>
    <property type="match status" value="1"/>
</dbReference>
<keyword evidence="3 5" id="KW-0238">DNA-binding</keyword>
<dbReference type="InterPro" id="IPR050090">
    <property type="entry name" value="Tyrosine_recombinase_XerCD"/>
</dbReference>
<reference evidence="8 9" key="1">
    <citation type="journal article" date="2013" name="Antonie Van Leeuwenhoek">
        <title>Echinimonas agarilytica gen. nov., sp. nov., a new gammaproteobacterium isolated from the sea urchin Strongylocentrotus intermedius.</title>
        <authorList>
            <person name="Nedashkovskaya O.I."/>
            <person name="Stenkova A.M."/>
            <person name="Zhukova N.V."/>
            <person name="Van Trappen S."/>
            <person name="Lee J.S."/>
            <person name="Kim S.B."/>
        </authorList>
    </citation>
    <scope>NUCLEOTIDE SEQUENCE [LARGE SCALE GENOMIC DNA]</scope>
    <source>
        <strain evidence="8 9">KMM 6351</strain>
    </source>
</reference>
<dbReference type="InterPro" id="IPR004107">
    <property type="entry name" value="Integrase_SAM-like_N"/>
</dbReference>
<protein>
    <submittedName>
        <fullName evidence="8">Integron integrase</fullName>
    </submittedName>
</protein>
<evidence type="ECO:0000256" key="1">
    <source>
        <dbReference type="ARBA" id="ARBA00008857"/>
    </source>
</evidence>
<keyword evidence="2" id="KW-0229">DNA integration</keyword>
<accession>A0AA41W5W5</accession>